<feature type="domain" description="Protein kinase" evidence="21">
    <location>
        <begin position="707"/>
        <end position="1037"/>
    </location>
</feature>
<dbReference type="GO" id="GO:0005886">
    <property type="term" value="C:plasma membrane"/>
    <property type="evidence" value="ECO:0007669"/>
    <property type="project" value="UniProtKB-SubCell"/>
</dbReference>
<keyword evidence="7" id="KW-0808">Transferase</keyword>
<evidence type="ECO:0000256" key="3">
    <source>
        <dbReference type="ARBA" id="ARBA00022475"/>
    </source>
</evidence>
<protein>
    <recommendedName>
        <fullName evidence="2">non-specific serine/threonine protein kinase</fullName>
        <ecNumber evidence="2">2.7.11.1</ecNumber>
    </recommendedName>
</protein>
<dbReference type="Gene3D" id="3.30.70.330">
    <property type="match status" value="1"/>
</dbReference>
<dbReference type="Proteomes" id="UP000634136">
    <property type="component" value="Unassembled WGS sequence"/>
</dbReference>
<evidence type="ECO:0000256" key="14">
    <source>
        <dbReference type="ARBA" id="ARBA00022989"/>
    </source>
</evidence>
<dbReference type="Pfam" id="PF00069">
    <property type="entry name" value="Pkinase"/>
    <property type="match status" value="2"/>
</dbReference>
<evidence type="ECO:0000256" key="6">
    <source>
        <dbReference type="ARBA" id="ARBA00022614"/>
    </source>
</evidence>
<keyword evidence="8" id="KW-0812">Transmembrane</keyword>
<gene>
    <name evidence="22" type="ORF">G2W53_000054</name>
</gene>
<dbReference type="InterPro" id="IPR008266">
    <property type="entry name" value="Tyr_kinase_AS"/>
</dbReference>
<evidence type="ECO:0000256" key="18">
    <source>
        <dbReference type="ARBA" id="ARBA00047899"/>
    </source>
</evidence>
<comment type="catalytic activity">
    <reaction evidence="18">
        <text>L-threonyl-[protein] + ATP = O-phospho-L-threonyl-[protein] + ADP + H(+)</text>
        <dbReference type="Rhea" id="RHEA:46608"/>
        <dbReference type="Rhea" id="RHEA-COMP:11060"/>
        <dbReference type="Rhea" id="RHEA-COMP:11605"/>
        <dbReference type="ChEBI" id="CHEBI:15378"/>
        <dbReference type="ChEBI" id="CHEBI:30013"/>
        <dbReference type="ChEBI" id="CHEBI:30616"/>
        <dbReference type="ChEBI" id="CHEBI:61977"/>
        <dbReference type="ChEBI" id="CHEBI:456216"/>
        <dbReference type="EC" id="2.7.11.1"/>
    </reaction>
</comment>
<dbReference type="Pfam" id="PF00560">
    <property type="entry name" value="LRR_1"/>
    <property type="match status" value="5"/>
</dbReference>
<dbReference type="InterPro" id="IPR013210">
    <property type="entry name" value="LRR_N_plant-typ"/>
</dbReference>
<evidence type="ECO:0000256" key="17">
    <source>
        <dbReference type="ARBA" id="ARBA00023180"/>
    </source>
</evidence>
<evidence type="ECO:0000256" key="16">
    <source>
        <dbReference type="ARBA" id="ARBA00023170"/>
    </source>
</evidence>
<evidence type="ECO:0000256" key="13">
    <source>
        <dbReference type="ARBA" id="ARBA00022840"/>
    </source>
</evidence>
<proteinExistence type="predicted"/>
<evidence type="ECO:0000256" key="2">
    <source>
        <dbReference type="ARBA" id="ARBA00012513"/>
    </source>
</evidence>
<keyword evidence="10" id="KW-0677">Repeat</keyword>
<dbReference type="EMBL" id="JAAIUW010000001">
    <property type="protein sequence ID" value="KAF7843149.1"/>
    <property type="molecule type" value="Genomic_DNA"/>
</dbReference>
<dbReference type="FunFam" id="1.10.510.10:FF:000358">
    <property type="entry name" value="Putative leucine-rich repeat receptor-like serine/threonine-protein kinase"/>
    <property type="match status" value="2"/>
</dbReference>
<dbReference type="PROSITE" id="PS00109">
    <property type="entry name" value="PROTEIN_KINASE_TYR"/>
    <property type="match status" value="1"/>
</dbReference>
<keyword evidence="6" id="KW-0433">Leucine-rich repeat</keyword>
<organism evidence="22 23">
    <name type="scientific">Senna tora</name>
    <dbReference type="NCBI Taxonomy" id="362788"/>
    <lineage>
        <taxon>Eukaryota</taxon>
        <taxon>Viridiplantae</taxon>
        <taxon>Streptophyta</taxon>
        <taxon>Embryophyta</taxon>
        <taxon>Tracheophyta</taxon>
        <taxon>Spermatophyta</taxon>
        <taxon>Magnoliopsida</taxon>
        <taxon>eudicotyledons</taxon>
        <taxon>Gunneridae</taxon>
        <taxon>Pentapetalae</taxon>
        <taxon>rosids</taxon>
        <taxon>fabids</taxon>
        <taxon>Fabales</taxon>
        <taxon>Fabaceae</taxon>
        <taxon>Caesalpinioideae</taxon>
        <taxon>Cassia clade</taxon>
        <taxon>Senna</taxon>
    </lineage>
</organism>
<keyword evidence="4" id="KW-0723">Serine/threonine-protein kinase</keyword>
<evidence type="ECO:0000256" key="19">
    <source>
        <dbReference type="ARBA" id="ARBA00048679"/>
    </source>
</evidence>
<evidence type="ECO:0000256" key="11">
    <source>
        <dbReference type="ARBA" id="ARBA00022741"/>
    </source>
</evidence>
<evidence type="ECO:0000256" key="12">
    <source>
        <dbReference type="ARBA" id="ARBA00022777"/>
    </source>
</evidence>
<dbReference type="InterPro" id="IPR012677">
    <property type="entry name" value="Nucleotide-bd_a/b_plait_sf"/>
</dbReference>
<evidence type="ECO:0000256" key="9">
    <source>
        <dbReference type="ARBA" id="ARBA00022729"/>
    </source>
</evidence>
<evidence type="ECO:0000313" key="22">
    <source>
        <dbReference type="EMBL" id="KAF7843149.1"/>
    </source>
</evidence>
<evidence type="ECO:0000313" key="23">
    <source>
        <dbReference type="Proteomes" id="UP000634136"/>
    </source>
</evidence>
<dbReference type="InterPro" id="IPR000719">
    <property type="entry name" value="Prot_kinase_dom"/>
</dbReference>
<dbReference type="InterPro" id="IPR051824">
    <property type="entry name" value="LRR_Rcpt-Like_S/T_Kinase"/>
</dbReference>
<dbReference type="GO" id="GO:0005524">
    <property type="term" value="F:ATP binding"/>
    <property type="evidence" value="ECO:0007669"/>
    <property type="project" value="UniProtKB-KW"/>
</dbReference>
<dbReference type="OrthoDB" id="1435253at2759"/>
<dbReference type="PROSITE" id="PS50011">
    <property type="entry name" value="PROTEIN_KINASE_DOM"/>
    <property type="match status" value="2"/>
</dbReference>
<dbReference type="Gene3D" id="3.30.200.20">
    <property type="entry name" value="Phosphorylase Kinase, domain 1"/>
    <property type="match status" value="1"/>
</dbReference>
<comment type="subcellular location">
    <subcellularLocation>
        <location evidence="1">Cell membrane</location>
        <topology evidence="1">Single-pass type I membrane protein</topology>
    </subcellularLocation>
</comment>
<dbReference type="SUPFAM" id="SSF56112">
    <property type="entry name" value="Protein kinase-like (PK-like)"/>
    <property type="match status" value="2"/>
</dbReference>
<keyword evidence="15" id="KW-0472">Membrane</keyword>
<dbReference type="PANTHER" id="PTHR48006">
    <property type="entry name" value="LEUCINE-RICH REPEAT-CONTAINING PROTEIN DDB_G0281931-RELATED"/>
    <property type="match status" value="1"/>
</dbReference>
<dbReference type="AlphaFoldDB" id="A0A835CI38"/>
<dbReference type="GO" id="GO:0004674">
    <property type="term" value="F:protein serine/threonine kinase activity"/>
    <property type="evidence" value="ECO:0007669"/>
    <property type="project" value="UniProtKB-KW"/>
</dbReference>
<comment type="caution">
    <text evidence="22">The sequence shown here is derived from an EMBL/GenBank/DDBJ whole genome shotgun (WGS) entry which is preliminary data.</text>
</comment>
<comment type="catalytic activity">
    <reaction evidence="19">
        <text>L-seryl-[protein] + ATP = O-phospho-L-seryl-[protein] + ADP + H(+)</text>
        <dbReference type="Rhea" id="RHEA:17989"/>
        <dbReference type="Rhea" id="RHEA-COMP:9863"/>
        <dbReference type="Rhea" id="RHEA-COMP:11604"/>
        <dbReference type="ChEBI" id="CHEBI:15378"/>
        <dbReference type="ChEBI" id="CHEBI:29999"/>
        <dbReference type="ChEBI" id="CHEBI:30616"/>
        <dbReference type="ChEBI" id="CHEBI:83421"/>
        <dbReference type="ChEBI" id="CHEBI:456216"/>
        <dbReference type="EC" id="2.7.11.1"/>
    </reaction>
</comment>
<dbReference type="FunFam" id="3.80.10.10:FF:000430">
    <property type="entry name" value="Leucine-rich repeat receptor-like protein kinase PEPR1"/>
    <property type="match status" value="1"/>
</dbReference>
<dbReference type="InterPro" id="IPR011009">
    <property type="entry name" value="Kinase-like_dom_sf"/>
</dbReference>
<evidence type="ECO:0000256" key="20">
    <source>
        <dbReference type="SAM" id="SignalP"/>
    </source>
</evidence>
<evidence type="ECO:0000256" key="4">
    <source>
        <dbReference type="ARBA" id="ARBA00022527"/>
    </source>
</evidence>
<dbReference type="PANTHER" id="PTHR48006:SF92">
    <property type="entry name" value="LRR RECEPTOR-LIKE SERINE_THREONINE-PROTEIN KINASE GSO1"/>
    <property type="match status" value="1"/>
</dbReference>
<evidence type="ECO:0000256" key="5">
    <source>
        <dbReference type="ARBA" id="ARBA00022553"/>
    </source>
</evidence>
<keyword evidence="14" id="KW-1133">Transmembrane helix</keyword>
<dbReference type="InterPro" id="IPR035979">
    <property type="entry name" value="RBD_domain_sf"/>
</dbReference>
<dbReference type="Pfam" id="PF08263">
    <property type="entry name" value="LRRNT_2"/>
    <property type="match status" value="1"/>
</dbReference>
<keyword evidence="12 22" id="KW-0418">Kinase</keyword>
<dbReference type="EC" id="2.7.11.1" evidence="2"/>
<dbReference type="InterPro" id="IPR001611">
    <property type="entry name" value="Leu-rich_rpt"/>
</dbReference>
<evidence type="ECO:0000259" key="21">
    <source>
        <dbReference type="PROSITE" id="PS50011"/>
    </source>
</evidence>
<keyword evidence="23" id="KW-1185">Reference proteome</keyword>
<feature type="domain" description="Protein kinase" evidence="21">
    <location>
        <begin position="370"/>
        <end position="644"/>
    </location>
</feature>
<keyword evidence="5" id="KW-0597">Phosphoprotein</keyword>
<dbReference type="Gene3D" id="1.10.510.10">
    <property type="entry name" value="Transferase(Phosphotransferase) domain 1"/>
    <property type="match status" value="2"/>
</dbReference>
<sequence length="1040" mass="116860">MKLLLLILCFYASSYCVAFALSSDGLTLLSLLKHWISVPPSINSSWKASDSTPCSWLGVQCDHDSHVVSLNLTVSSIFGQLGSEIGNLNRLHTLELSKNGLSGTIPLELGNCSLLEHINLSNNSFSGHIPYSLKNLQNLQYLSFYSNQLTGGIPEFLFQIPHLQEVYLYYNNISGPIPSNIGNATELSKLYLSGNQLSGIIPSSIGEIPSLFGHLMMLQSLDVSQNNLTVPESLMKYLSSSPTSFLGIPGLCVSCPDLHLSRFHTNLKPCDNCKSKYESTNHKYESTNHKRISKFVILIVEVGSPMLVAIFLIKLIHKCLSDSDQISMEDVIGYNEEEQELWSLMEEHSLENGIIDLRCKGEVMKATENLDDRYIIGRGGQGTIYKAELDFGVFAVKKIVAKSKRKRLSMAREIKIIKKIRHQNVARFLGCWIGDDYGLIFLRYMENGSLHDILHENDPPHSLDCTVSYQIAVGVAKGLEYLHHGCDPPVLHRDISPKNILLDSDMEPYITDFGISIALNQPSTMQRMRSTYHLEIASTIVSSSESDVYSYGVVLLELMTGKKVLDSSFEEKETTLVGWFKSVWRETREIEEIVDSNLSRELSDLKVVVQVIKVLLVALICTQTDPGKRLKMRDVIKIFEAPTVQGIHIQNDRTSFHLGSALSTALSSIFMQARTVVIKGLPKDIKRRELPNLLRWFPGYEVSQLSLVHEKPIAYALFNTAQQAVAAKDSLQDLVFDAETKSVLRSQIADKQYFVKRVVMRENDVRSTDKGTNMRRKIQQNFNSSGAYDNVHGKGLCTAVDYPHIGYGSASPSSPNYLPSDVQGIFMASPSYHPYVSLHDVLHVRDPMLTLVWNVRYKIAVGIAHELAYLHHHCHPPILHHYINPKNIFLDFDMEPHICDFGVSRTWNQSSCAAGEPSTHACFPFTENGYMREEGVACDVYNYGVVLVELISGKKVLDLDPSFLKDTSLVEWVRCTWMETRDVDKIVDSRLAWELVDLNVEVQVTEVISVALLCTDKDPHQRPTMKTVIKLLGDDNYNEN</sequence>
<keyword evidence="17" id="KW-0325">Glycoprotein</keyword>
<evidence type="ECO:0000256" key="10">
    <source>
        <dbReference type="ARBA" id="ARBA00022737"/>
    </source>
</evidence>
<keyword evidence="11" id="KW-0547">Nucleotide-binding</keyword>
<dbReference type="Gene3D" id="3.80.10.10">
    <property type="entry name" value="Ribonuclease Inhibitor"/>
    <property type="match status" value="2"/>
</dbReference>
<name>A0A835CI38_9FABA</name>
<dbReference type="SUPFAM" id="SSF54928">
    <property type="entry name" value="RNA-binding domain, RBD"/>
    <property type="match status" value="1"/>
</dbReference>
<accession>A0A835CI38</accession>
<dbReference type="InterPro" id="IPR032675">
    <property type="entry name" value="LRR_dom_sf"/>
</dbReference>
<evidence type="ECO:0000256" key="15">
    <source>
        <dbReference type="ARBA" id="ARBA00023136"/>
    </source>
</evidence>
<reference evidence="22" key="1">
    <citation type="submission" date="2020-09" db="EMBL/GenBank/DDBJ databases">
        <title>Genome-Enabled Discovery of Anthraquinone Biosynthesis in Senna tora.</title>
        <authorList>
            <person name="Kang S.-H."/>
            <person name="Pandey R.P."/>
            <person name="Lee C.-M."/>
            <person name="Sim J.-S."/>
            <person name="Jeong J.-T."/>
            <person name="Choi B.-S."/>
            <person name="Jung M."/>
            <person name="Ginzburg D."/>
            <person name="Zhao K."/>
            <person name="Won S.Y."/>
            <person name="Oh T.-J."/>
            <person name="Yu Y."/>
            <person name="Kim N.-H."/>
            <person name="Lee O.R."/>
            <person name="Lee T.-H."/>
            <person name="Bashyal P."/>
            <person name="Kim T.-S."/>
            <person name="Lee W.-H."/>
            <person name="Kawkins C."/>
            <person name="Kim C.-K."/>
            <person name="Kim J.S."/>
            <person name="Ahn B.O."/>
            <person name="Rhee S.Y."/>
            <person name="Sohng J.K."/>
        </authorList>
    </citation>
    <scope>NUCLEOTIDE SEQUENCE</scope>
    <source>
        <tissue evidence="22">Leaf</tissue>
    </source>
</reference>
<dbReference type="GO" id="GO:0003676">
    <property type="term" value="F:nucleic acid binding"/>
    <property type="evidence" value="ECO:0007669"/>
    <property type="project" value="InterPro"/>
</dbReference>
<feature type="chain" id="PRO_5032270485" description="non-specific serine/threonine protein kinase" evidence="20">
    <location>
        <begin position="19"/>
        <end position="1040"/>
    </location>
</feature>
<feature type="signal peptide" evidence="20">
    <location>
        <begin position="1"/>
        <end position="18"/>
    </location>
</feature>
<evidence type="ECO:0000256" key="7">
    <source>
        <dbReference type="ARBA" id="ARBA00022679"/>
    </source>
</evidence>
<keyword evidence="3" id="KW-1003">Cell membrane</keyword>
<keyword evidence="13" id="KW-0067">ATP-binding</keyword>
<evidence type="ECO:0000256" key="8">
    <source>
        <dbReference type="ARBA" id="ARBA00022692"/>
    </source>
</evidence>
<keyword evidence="16 22" id="KW-0675">Receptor</keyword>
<dbReference type="SUPFAM" id="SSF52058">
    <property type="entry name" value="L domain-like"/>
    <property type="match status" value="1"/>
</dbReference>
<keyword evidence="9 20" id="KW-0732">Signal</keyword>
<evidence type="ECO:0000256" key="1">
    <source>
        <dbReference type="ARBA" id="ARBA00004251"/>
    </source>
</evidence>